<dbReference type="EMBL" id="JBHRTL010000004">
    <property type="protein sequence ID" value="MFC3154533.1"/>
    <property type="molecule type" value="Genomic_DNA"/>
</dbReference>
<name>A0ABV7HKX4_9GAMM</name>
<sequence>MDFKDFLPVVGIILGWLLSETSSYLKGRDSSFKSTGQAISNFYMLYMEMVQVKMAYEKYKNMTSDIKVWEHGRQRAFKEYTSKDPNFSSRLSTSIDYIAEFAPLEAFQLREIISKYEFMKSRDLNVFLKSEKLYLSMLSGYETGFLGYQFLLEKSIRKLAQRHSVFEWLKIEIRIRAIKKYTDPKDMVFGSQVLKKKK</sequence>
<gene>
    <name evidence="1" type="ORF">ACFOEB_04895</name>
</gene>
<dbReference type="RefSeq" id="WP_382414830.1">
    <property type="nucleotide sequence ID" value="NZ_AP031500.1"/>
</dbReference>
<evidence type="ECO:0000313" key="2">
    <source>
        <dbReference type="Proteomes" id="UP001595548"/>
    </source>
</evidence>
<reference evidence="2" key="1">
    <citation type="journal article" date="2019" name="Int. J. Syst. Evol. Microbiol.">
        <title>The Global Catalogue of Microorganisms (GCM) 10K type strain sequencing project: providing services to taxonomists for standard genome sequencing and annotation.</title>
        <authorList>
            <consortium name="The Broad Institute Genomics Platform"/>
            <consortium name="The Broad Institute Genome Sequencing Center for Infectious Disease"/>
            <person name="Wu L."/>
            <person name="Ma J."/>
        </authorList>
    </citation>
    <scope>NUCLEOTIDE SEQUENCE [LARGE SCALE GENOMIC DNA]</scope>
    <source>
        <strain evidence="2">KCTC 52141</strain>
    </source>
</reference>
<keyword evidence="2" id="KW-1185">Reference proteome</keyword>
<dbReference type="Proteomes" id="UP001595548">
    <property type="component" value="Unassembled WGS sequence"/>
</dbReference>
<proteinExistence type="predicted"/>
<accession>A0ABV7HKX4</accession>
<organism evidence="1 2">
    <name type="scientific">Gilvimarinus japonicus</name>
    <dbReference type="NCBI Taxonomy" id="1796469"/>
    <lineage>
        <taxon>Bacteria</taxon>
        <taxon>Pseudomonadati</taxon>
        <taxon>Pseudomonadota</taxon>
        <taxon>Gammaproteobacteria</taxon>
        <taxon>Cellvibrionales</taxon>
        <taxon>Cellvibrionaceae</taxon>
        <taxon>Gilvimarinus</taxon>
    </lineage>
</organism>
<protein>
    <submittedName>
        <fullName evidence="1">Uncharacterized protein</fullName>
    </submittedName>
</protein>
<comment type="caution">
    <text evidence="1">The sequence shown here is derived from an EMBL/GenBank/DDBJ whole genome shotgun (WGS) entry which is preliminary data.</text>
</comment>
<evidence type="ECO:0000313" key="1">
    <source>
        <dbReference type="EMBL" id="MFC3154533.1"/>
    </source>
</evidence>